<evidence type="ECO:0000256" key="4">
    <source>
        <dbReference type="ARBA" id="ARBA00022679"/>
    </source>
</evidence>
<feature type="region of interest" description="Disordered" evidence="10">
    <location>
        <begin position="1"/>
        <end position="38"/>
    </location>
</feature>
<dbReference type="Pfam" id="PF00795">
    <property type="entry name" value="CN_hydrolase"/>
    <property type="match status" value="1"/>
</dbReference>
<comment type="subcellular location">
    <subcellularLocation>
        <location evidence="1 9">Cell membrane</location>
        <topology evidence="1 9">Multi-pass membrane protein</topology>
    </subcellularLocation>
</comment>
<feature type="transmembrane region" description="Helical" evidence="9">
    <location>
        <begin position="55"/>
        <end position="74"/>
    </location>
</feature>
<evidence type="ECO:0000256" key="1">
    <source>
        <dbReference type="ARBA" id="ARBA00004651"/>
    </source>
</evidence>
<dbReference type="GO" id="GO:0005886">
    <property type="term" value="C:plasma membrane"/>
    <property type="evidence" value="ECO:0007669"/>
    <property type="project" value="UniProtKB-SubCell"/>
</dbReference>
<comment type="pathway">
    <text evidence="9">Protein modification; lipoprotein biosynthesis (N-acyl transfer).</text>
</comment>
<evidence type="ECO:0000256" key="5">
    <source>
        <dbReference type="ARBA" id="ARBA00022692"/>
    </source>
</evidence>
<feature type="transmembrane region" description="Helical" evidence="9">
    <location>
        <begin position="80"/>
        <end position="97"/>
    </location>
</feature>
<evidence type="ECO:0000256" key="9">
    <source>
        <dbReference type="HAMAP-Rule" id="MF_01148"/>
    </source>
</evidence>
<dbReference type="EC" id="2.3.1.269" evidence="9"/>
<dbReference type="InterPro" id="IPR036526">
    <property type="entry name" value="C-N_Hydrolase_sf"/>
</dbReference>
<evidence type="ECO:0000256" key="6">
    <source>
        <dbReference type="ARBA" id="ARBA00022989"/>
    </source>
</evidence>
<dbReference type="Gene3D" id="3.60.110.10">
    <property type="entry name" value="Carbon-nitrogen hydrolase"/>
    <property type="match status" value="1"/>
</dbReference>
<dbReference type="AlphaFoldDB" id="A0A3D3R3A8"/>
<reference evidence="12 13" key="1">
    <citation type="journal article" date="2018" name="Nat. Biotechnol.">
        <title>A standardized bacterial taxonomy based on genome phylogeny substantially revises the tree of life.</title>
        <authorList>
            <person name="Parks D.H."/>
            <person name="Chuvochina M."/>
            <person name="Waite D.W."/>
            <person name="Rinke C."/>
            <person name="Skarshewski A."/>
            <person name="Chaumeil P.A."/>
            <person name="Hugenholtz P."/>
        </authorList>
    </citation>
    <scope>NUCLEOTIDE SEQUENCE [LARGE SCALE GENOMIC DNA]</scope>
    <source>
        <strain evidence="12">UBA9375</strain>
    </source>
</reference>
<keyword evidence="8 9" id="KW-0012">Acyltransferase</keyword>
<dbReference type="EMBL" id="DQAY01000035">
    <property type="protein sequence ID" value="HCO22487.1"/>
    <property type="molecule type" value="Genomic_DNA"/>
</dbReference>
<keyword evidence="12" id="KW-0449">Lipoprotein</keyword>
<name>A0A3D3R3A8_9PLAN</name>
<dbReference type="PROSITE" id="PS50263">
    <property type="entry name" value="CN_HYDROLASE"/>
    <property type="match status" value="1"/>
</dbReference>
<evidence type="ECO:0000256" key="10">
    <source>
        <dbReference type="SAM" id="MobiDB-lite"/>
    </source>
</evidence>
<dbReference type="RefSeq" id="WP_278439603.1">
    <property type="nucleotide sequence ID" value="NZ_CAXAST010000005.1"/>
</dbReference>
<evidence type="ECO:0000313" key="12">
    <source>
        <dbReference type="EMBL" id="HCO22487.1"/>
    </source>
</evidence>
<feature type="transmembrane region" description="Helical" evidence="9">
    <location>
        <begin position="602"/>
        <end position="622"/>
    </location>
</feature>
<dbReference type="GO" id="GO:0042158">
    <property type="term" value="P:lipoprotein biosynthetic process"/>
    <property type="evidence" value="ECO:0007669"/>
    <property type="project" value="UniProtKB-UniRule"/>
</dbReference>
<comment type="function">
    <text evidence="9">Catalyzes the phospholipid dependent N-acylation of the N-terminal cysteine of apolipoprotein, the last step in lipoprotein maturation.</text>
</comment>
<comment type="catalytic activity">
    <reaction evidence="9">
        <text>N-terminal S-1,2-diacyl-sn-glyceryl-L-cysteinyl-[lipoprotein] + a glycerophospholipid = N-acyl-S-1,2-diacyl-sn-glyceryl-L-cysteinyl-[lipoprotein] + a 2-acyl-sn-glycero-3-phospholipid + H(+)</text>
        <dbReference type="Rhea" id="RHEA:48228"/>
        <dbReference type="Rhea" id="RHEA-COMP:14681"/>
        <dbReference type="Rhea" id="RHEA-COMP:14684"/>
        <dbReference type="ChEBI" id="CHEBI:15378"/>
        <dbReference type="ChEBI" id="CHEBI:136912"/>
        <dbReference type="ChEBI" id="CHEBI:140656"/>
        <dbReference type="ChEBI" id="CHEBI:140657"/>
        <dbReference type="ChEBI" id="CHEBI:140660"/>
        <dbReference type="EC" id="2.3.1.269"/>
    </reaction>
</comment>
<accession>A0A3D3R3A8</accession>
<evidence type="ECO:0000256" key="8">
    <source>
        <dbReference type="ARBA" id="ARBA00023315"/>
    </source>
</evidence>
<dbReference type="Pfam" id="PF20154">
    <property type="entry name" value="LNT_N"/>
    <property type="match status" value="1"/>
</dbReference>
<sequence>MSLTTSTFEQSSSDEPVLEPHPVSEPLPSQPKEQNNQPLGEDVQNIINTARTSPAPARGAFFVSFLSAVLMWASFTPVDFGPLGWVCLIPLLLLVRIPRRTRLMYTAIYSGGLLFTVAAFQWMRLGHPTMYVAWIALAIYVACYFPLFVMLSRIAVHQFRIPLPAAAPVVWVGLEYVRAYLLTGFSWYYIGHTQYRWIELIQISDLTGAYGVSFIVVMMAACFACLLPNSLLIRLKLFPMKLTEEDQKLNEIGGKQILQTALCLGLFFAVLGYGYVRRSQAEFQDGPRTALIQANFPSTVKHNPNEWRAIYLKHIELMGAAVRDQPDLVVWPETMFRWPLLESNGKTAEELGEVAPEVPLEKWKDPSVRKVLANMSQEANAALVIGMDVIAAGDEKIEQYNSAVFVRPDYGIHGRYNKIHRVPFGEYMPLKDTLPFLQIFSPYGASFGIEPGKHAANFAYKDWNFAPLICFEDTVPHLVRSMLKPVATPDATARPIDCLVNLTNDGWFHGSSELDQHLITSAFRCVENRTPMVRAVNTGISAVIDGDGMIREPDLFLDWDNQKRSTLVNPKTGRWNKSLNAVIVDSVPLDHRSSLYTRFGDWFAGVCCFCVLFLFFMSALSWKRNAAEMKS</sequence>
<feature type="transmembrane region" description="Helical" evidence="9">
    <location>
        <begin position="210"/>
        <end position="235"/>
    </location>
</feature>
<dbReference type="InterPro" id="IPR045378">
    <property type="entry name" value="LNT_N"/>
</dbReference>
<dbReference type="InterPro" id="IPR004563">
    <property type="entry name" value="Apolipo_AcylTrfase"/>
</dbReference>
<dbReference type="PANTHER" id="PTHR38686:SF1">
    <property type="entry name" value="APOLIPOPROTEIN N-ACYLTRANSFERASE"/>
    <property type="match status" value="1"/>
</dbReference>
<evidence type="ECO:0000259" key="11">
    <source>
        <dbReference type="PROSITE" id="PS50263"/>
    </source>
</evidence>
<dbReference type="UniPathway" id="UPA00666"/>
<feature type="transmembrane region" description="Helical" evidence="9">
    <location>
        <begin position="131"/>
        <end position="151"/>
    </location>
</feature>
<dbReference type="SUPFAM" id="SSF56317">
    <property type="entry name" value="Carbon-nitrogen hydrolase"/>
    <property type="match status" value="1"/>
</dbReference>
<feature type="transmembrane region" description="Helical" evidence="9">
    <location>
        <begin position="163"/>
        <end position="190"/>
    </location>
</feature>
<comment type="similarity">
    <text evidence="2 9">Belongs to the CN hydrolase family. Apolipoprotein N-acyltransferase subfamily.</text>
</comment>
<dbReference type="NCBIfam" id="TIGR00546">
    <property type="entry name" value="lnt"/>
    <property type="match status" value="1"/>
</dbReference>
<dbReference type="PANTHER" id="PTHR38686">
    <property type="entry name" value="APOLIPOPROTEIN N-ACYLTRANSFERASE"/>
    <property type="match status" value="1"/>
</dbReference>
<gene>
    <name evidence="9 12" type="primary">lnt</name>
    <name evidence="12" type="ORF">DIT97_05265</name>
</gene>
<dbReference type="HAMAP" id="MF_01148">
    <property type="entry name" value="Lnt"/>
    <property type="match status" value="1"/>
</dbReference>
<keyword evidence="4 9" id="KW-0808">Transferase</keyword>
<protein>
    <recommendedName>
        <fullName evidence="9">Apolipoprotein N-acyltransferase</fullName>
        <shortName evidence="9">ALP N-acyltransferase</shortName>
        <ecNumber evidence="9">2.3.1.269</ecNumber>
    </recommendedName>
</protein>
<feature type="transmembrane region" description="Helical" evidence="9">
    <location>
        <begin position="256"/>
        <end position="276"/>
    </location>
</feature>
<feature type="domain" description="CN hydrolase" evidence="11">
    <location>
        <begin position="287"/>
        <end position="589"/>
    </location>
</feature>
<evidence type="ECO:0000256" key="2">
    <source>
        <dbReference type="ARBA" id="ARBA00010065"/>
    </source>
</evidence>
<dbReference type="GO" id="GO:0016410">
    <property type="term" value="F:N-acyltransferase activity"/>
    <property type="evidence" value="ECO:0007669"/>
    <property type="project" value="UniProtKB-UniRule"/>
</dbReference>
<keyword evidence="6 9" id="KW-1133">Transmembrane helix</keyword>
<feature type="transmembrane region" description="Helical" evidence="9">
    <location>
        <begin position="104"/>
        <end position="125"/>
    </location>
</feature>
<dbReference type="InterPro" id="IPR003010">
    <property type="entry name" value="C-N_Hydrolase"/>
</dbReference>
<keyword evidence="3 9" id="KW-1003">Cell membrane</keyword>
<dbReference type="CDD" id="cd07571">
    <property type="entry name" value="ALP_N-acyl_transferase"/>
    <property type="match status" value="1"/>
</dbReference>
<organism evidence="12 13">
    <name type="scientific">Gimesia maris</name>
    <dbReference type="NCBI Taxonomy" id="122"/>
    <lineage>
        <taxon>Bacteria</taxon>
        <taxon>Pseudomonadati</taxon>
        <taxon>Planctomycetota</taxon>
        <taxon>Planctomycetia</taxon>
        <taxon>Planctomycetales</taxon>
        <taxon>Planctomycetaceae</taxon>
        <taxon>Gimesia</taxon>
    </lineage>
</organism>
<keyword evidence="5 9" id="KW-0812">Transmembrane</keyword>
<dbReference type="Proteomes" id="UP000263642">
    <property type="component" value="Unassembled WGS sequence"/>
</dbReference>
<evidence type="ECO:0000313" key="13">
    <source>
        <dbReference type="Proteomes" id="UP000263642"/>
    </source>
</evidence>
<evidence type="ECO:0000256" key="7">
    <source>
        <dbReference type="ARBA" id="ARBA00023136"/>
    </source>
</evidence>
<evidence type="ECO:0000256" key="3">
    <source>
        <dbReference type="ARBA" id="ARBA00022475"/>
    </source>
</evidence>
<comment type="caution">
    <text evidence="12">The sequence shown here is derived from an EMBL/GenBank/DDBJ whole genome shotgun (WGS) entry which is preliminary data.</text>
</comment>
<proteinExistence type="inferred from homology"/>
<feature type="compositionally biased region" description="Polar residues" evidence="10">
    <location>
        <begin position="1"/>
        <end position="14"/>
    </location>
</feature>
<keyword evidence="7 9" id="KW-0472">Membrane</keyword>